<sequence>MHAIFQRFLGGQHQNRDTAHLTYPSANFNAIHARQHPIEHHQIRMVIAIQIQAALAIQRSIDLVAFIYKRASEYL</sequence>
<evidence type="ECO:0000313" key="1">
    <source>
        <dbReference type="EMBL" id="MPN29437.1"/>
    </source>
</evidence>
<organism evidence="1">
    <name type="scientific">bioreactor metagenome</name>
    <dbReference type="NCBI Taxonomy" id="1076179"/>
    <lineage>
        <taxon>unclassified sequences</taxon>
        <taxon>metagenomes</taxon>
        <taxon>ecological metagenomes</taxon>
    </lineage>
</organism>
<reference evidence="1" key="1">
    <citation type="submission" date="2019-08" db="EMBL/GenBank/DDBJ databases">
        <authorList>
            <person name="Kucharzyk K."/>
            <person name="Murdoch R.W."/>
            <person name="Higgins S."/>
            <person name="Loffler F."/>
        </authorList>
    </citation>
    <scope>NUCLEOTIDE SEQUENCE</scope>
</reference>
<name>A0A645GRB0_9ZZZZ</name>
<proteinExistence type="predicted"/>
<dbReference type="AlphaFoldDB" id="A0A645GRB0"/>
<accession>A0A645GRB0</accession>
<comment type="caution">
    <text evidence="1">The sequence shown here is derived from an EMBL/GenBank/DDBJ whole genome shotgun (WGS) entry which is preliminary data.</text>
</comment>
<gene>
    <name evidence="1" type="ORF">SDC9_176890</name>
</gene>
<dbReference type="EMBL" id="VSSQ01080145">
    <property type="protein sequence ID" value="MPN29437.1"/>
    <property type="molecule type" value="Genomic_DNA"/>
</dbReference>
<protein>
    <submittedName>
        <fullName evidence="1">Uncharacterized protein</fullName>
    </submittedName>
</protein>